<dbReference type="SUPFAM" id="SSF82866">
    <property type="entry name" value="Multidrug efflux transporter AcrB transmembrane domain"/>
    <property type="match status" value="2"/>
</dbReference>
<keyword evidence="1" id="KW-1133">Transmembrane helix</keyword>
<feature type="transmembrane region" description="Helical" evidence="1">
    <location>
        <begin position="651"/>
        <end position="671"/>
    </location>
</feature>
<dbReference type="Pfam" id="PF00873">
    <property type="entry name" value="ACR_tran"/>
    <property type="match status" value="5"/>
</dbReference>
<feature type="transmembrane region" description="Helical" evidence="1">
    <location>
        <begin position="508"/>
        <end position="528"/>
    </location>
</feature>
<feature type="transmembrane region" description="Helical" evidence="1">
    <location>
        <begin position="1057"/>
        <end position="1079"/>
    </location>
</feature>
<dbReference type="Gene3D" id="3.30.70.1430">
    <property type="entry name" value="Multidrug efflux transporter AcrB pore domain"/>
    <property type="match status" value="2"/>
</dbReference>
<protein>
    <submittedName>
        <fullName evidence="2">Acriflavine resistance protein B</fullName>
    </submittedName>
</protein>
<keyword evidence="1" id="KW-0472">Membrane</keyword>
<dbReference type="SUPFAM" id="SSF82693">
    <property type="entry name" value="Multidrug efflux transporter AcrB pore domain, PN1, PN2, PC1 and PC2 subdomains"/>
    <property type="match status" value="2"/>
</dbReference>
<accession>A0A432VWG3</accession>
<feature type="transmembrane region" description="Helical" evidence="1">
    <location>
        <begin position="436"/>
        <end position="456"/>
    </location>
</feature>
<reference evidence="3" key="1">
    <citation type="journal article" date="2018" name="Front. Microbiol.">
        <title>Genome-Based Analysis Reveals the Taxonomy and Diversity of the Family Idiomarinaceae.</title>
        <authorList>
            <person name="Liu Y."/>
            <person name="Lai Q."/>
            <person name="Shao Z."/>
        </authorList>
    </citation>
    <scope>NUCLEOTIDE SEQUENCE [LARGE SCALE GENOMIC DNA]</scope>
    <source>
        <strain evidence="3">GBPy7</strain>
    </source>
</reference>
<evidence type="ECO:0000256" key="1">
    <source>
        <dbReference type="SAM" id="Phobius"/>
    </source>
</evidence>
<dbReference type="GO" id="GO:0042910">
    <property type="term" value="F:xenobiotic transmembrane transporter activity"/>
    <property type="evidence" value="ECO:0007669"/>
    <property type="project" value="TreeGrafter"/>
</dbReference>
<name>A0A432VWG3_9GAMM</name>
<dbReference type="PANTHER" id="PTHR32063:SF19">
    <property type="entry name" value="CATION EFFLUX SYSTEM PROTEIN CUSA"/>
    <property type="match status" value="1"/>
</dbReference>
<dbReference type="Proteomes" id="UP000288395">
    <property type="component" value="Unassembled WGS sequence"/>
</dbReference>
<comment type="caution">
    <text evidence="2">The sequence shown here is derived from an EMBL/GenBank/DDBJ whole genome shotgun (WGS) entry which is preliminary data.</text>
</comment>
<dbReference type="SUPFAM" id="SSF82714">
    <property type="entry name" value="Multidrug efflux transporter AcrB TolC docking domain, DN and DC subdomains"/>
    <property type="match status" value="2"/>
</dbReference>
<feature type="transmembrane region" description="Helical" evidence="1">
    <location>
        <begin position="588"/>
        <end position="605"/>
    </location>
</feature>
<evidence type="ECO:0000313" key="2">
    <source>
        <dbReference type="EMBL" id="RUO20834.1"/>
    </source>
</evidence>
<dbReference type="RefSeq" id="WP_126767047.1">
    <property type="nucleotide sequence ID" value="NZ_PIPJ01000004.1"/>
</dbReference>
<dbReference type="Gene3D" id="3.30.70.1320">
    <property type="entry name" value="Multidrug efflux transporter AcrB pore domain like"/>
    <property type="match status" value="2"/>
</dbReference>
<dbReference type="InterPro" id="IPR027463">
    <property type="entry name" value="AcrB_DN_DC_subdom"/>
</dbReference>
<feature type="transmembrane region" description="Helical" evidence="1">
    <location>
        <begin position="548"/>
        <end position="568"/>
    </location>
</feature>
<dbReference type="Gene3D" id="1.20.1640.10">
    <property type="entry name" value="Multidrug efflux transporter AcrB transmembrane domain"/>
    <property type="match status" value="4"/>
</dbReference>
<feature type="transmembrane region" description="Helical" evidence="1">
    <location>
        <begin position="462"/>
        <end position="487"/>
    </location>
</feature>
<feature type="transmembrane region" description="Helical" evidence="1">
    <location>
        <begin position="1111"/>
        <end position="1135"/>
    </location>
</feature>
<dbReference type="AlphaFoldDB" id="A0A432VWG3"/>
<feature type="transmembrane region" description="Helical" evidence="1">
    <location>
        <begin position="1165"/>
        <end position="1183"/>
    </location>
</feature>
<dbReference type="OrthoDB" id="9758757at2"/>
<evidence type="ECO:0000313" key="3">
    <source>
        <dbReference type="Proteomes" id="UP000288395"/>
    </source>
</evidence>
<feature type="transmembrane region" description="Helical" evidence="1">
    <location>
        <begin position="1032"/>
        <end position="1050"/>
    </location>
</feature>
<sequence length="1229" mass="134493">MTSWLLNNKLVVALFVVIITFAGVMVAPFNWDTGTPRSPVAVDAIPNIGENQQIVFTEWPGRSPQDVDDQISYPLSVQLMGVPGVKDVRTISMFGFSSIAVIFNDDVEFYWSRSRILEKLSSLPAGTLPDNVQPALGPDATGLGQVYLYTLEGRDPQGNPTGGWDLDELRSVQDWYVRYGLLAAEGISEVASIGGFVREYQIDIDADALRYFNVSMEQVVAAVRESNIDVGARTTEINQVEYIVRGVGFIENLADIENAVVRLASDNTPILVSDVATVGFGPAERRGALDVAGAEAVGGIVTVREGFNPLAAIENVKLRIDELAESLPARAVVDWQQASVADIRNFAEQQGLPALRSQTLNFDDHGQKAWTEWLQTHPQDRWPEWVTLSKITVVPFYDRSTLIMETLGTLSDALTQQLLVTAAVVLILLMHLRSAITIATMLPLAVLITFIGMRLLGVEANIVALAGIAIAIGTIVDMGIIVTDNILRLRKDKPDLDIGEVITRGTKEVGPAVLTAIATTVISFLPVFTMTGAEGKLFTPLAYTKTLVLLAAVILALVVVPVMLRVLLSDRFRKIDSWLLARRKTYRIAYALLVLVVIFALAGLWEPLGPAAGGIRNTLFVLMLFAFVVGGFAIIIHFYEPLLRLCLRFKAAFLALPVLVVIAGLAIFPGVGREFMPSLDEGSFLLMPTTMPHASIGAALDVLSEQDKAIAAIPEVESVVGKIGRAETALDPAPVSMIETIINYKSEFKTNANGQRINFRVNRQGEFVRDSNGELIQDSSGEPYRQWRDHIQNPDDIWDEIVLAAQVPGVTSAPRLQPIETRQLMLQTGMRAAMGVKVQAPDLEALERAAVDIERVMRSSPAVNAASVSAERVVGKPYLELHLKRENIARYGLTIAAVQNTVATAIGGVEVTRSIEGRERYPIRVRYQRELRNDIEAMYDILVTAANGAQIPLAELLDIRYTRGPQMIRSENTFLTAYVTFGSAAGTAEVEAVEAAAEHLRNAQASGDLRLESGVSYTFAGSYQQQQSAMQTLQVVIPLSLVLIFILLYLQFKQVSTALMVFSGIAVAWGGGFIMLYLYGQSWFANFTIPGITQGVTLRDIFQFEVTHLSVAVWVGFLALFGIAVDDGVVMATYLQQRFSEGTANTVISIRERTIEAGVQRVRPCLMTSATTILALFPVLTATGRGSDLMIPMAIPTVGGLTFVVLTMFVVPVLYCWREEMKLKFRHRS</sequence>
<dbReference type="EMBL" id="PIPJ01000004">
    <property type="protein sequence ID" value="RUO20834.1"/>
    <property type="molecule type" value="Genomic_DNA"/>
</dbReference>
<gene>
    <name evidence="2" type="ORF">CWE08_06955</name>
</gene>
<keyword evidence="1" id="KW-0812">Transmembrane</keyword>
<proteinExistence type="predicted"/>
<keyword evidence="3" id="KW-1185">Reference proteome</keyword>
<feature type="transmembrane region" description="Helical" evidence="1">
    <location>
        <begin position="1189"/>
        <end position="1217"/>
    </location>
</feature>
<dbReference type="GO" id="GO:0005886">
    <property type="term" value="C:plasma membrane"/>
    <property type="evidence" value="ECO:0007669"/>
    <property type="project" value="TreeGrafter"/>
</dbReference>
<dbReference type="Gene3D" id="3.30.2090.10">
    <property type="entry name" value="Multidrug efflux transporter AcrB TolC docking domain, DN and DC subdomains"/>
    <property type="match status" value="2"/>
</dbReference>
<dbReference type="PANTHER" id="PTHR32063">
    <property type="match status" value="1"/>
</dbReference>
<dbReference type="InterPro" id="IPR001036">
    <property type="entry name" value="Acrflvin-R"/>
</dbReference>
<feature type="transmembrane region" description="Helical" evidence="1">
    <location>
        <begin position="617"/>
        <end position="639"/>
    </location>
</feature>
<feature type="transmembrane region" description="Helical" evidence="1">
    <location>
        <begin position="413"/>
        <end position="429"/>
    </location>
</feature>
<organism evidence="2 3">
    <name type="scientific">Aliidiomarina iranensis</name>
    <dbReference type="NCBI Taxonomy" id="1434071"/>
    <lineage>
        <taxon>Bacteria</taxon>
        <taxon>Pseudomonadati</taxon>
        <taxon>Pseudomonadota</taxon>
        <taxon>Gammaproteobacteria</taxon>
        <taxon>Alteromonadales</taxon>
        <taxon>Idiomarinaceae</taxon>
        <taxon>Aliidiomarina</taxon>
    </lineage>
</organism>